<keyword evidence="2" id="KW-1185">Reference proteome</keyword>
<evidence type="ECO:0000313" key="1">
    <source>
        <dbReference type="EMBL" id="GAC97365.1"/>
    </source>
</evidence>
<dbReference type="GeneID" id="24110231"/>
<evidence type="ECO:0000313" key="2">
    <source>
        <dbReference type="Proteomes" id="UP000014071"/>
    </source>
</evidence>
<reference evidence="2" key="1">
    <citation type="journal article" date="2013" name="Genome Announc.">
        <title>Draft genome sequence of the basidiomycetous yeast-like fungus Pseudozyma hubeiensis SY62, which produces an abundant amount of the biosurfactant mannosylerythritol lipids.</title>
        <authorList>
            <person name="Konishi M."/>
            <person name="Hatada Y."/>
            <person name="Horiuchi J."/>
        </authorList>
    </citation>
    <scope>NUCLEOTIDE SEQUENCE [LARGE SCALE GENOMIC DNA]</scope>
    <source>
        <strain evidence="2">SY62</strain>
    </source>
</reference>
<dbReference type="AlphaFoldDB" id="R9PH15"/>
<dbReference type="EMBL" id="DF238809">
    <property type="protein sequence ID" value="GAC97365.1"/>
    <property type="molecule type" value="Genomic_DNA"/>
</dbReference>
<proteinExistence type="predicted"/>
<sequence>MRPPDRTAASLSVTRAVPISFVHAPALLPRQKPLEIVVTIELTRLMFSFSLFRIHRLKTRIKFTVRRVYRDLGSGLVFSQKLENLS</sequence>
<protein>
    <submittedName>
        <fullName evidence="1">Inositol-1,4,5-trisphosphate 5-phosphatase 1</fullName>
    </submittedName>
</protein>
<accession>R9PH15</accession>
<dbReference type="HOGENOM" id="CLU_2498832_0_0_1"/>
<dbReference type="RefSeq" id="XP_012190952.1">
    <property type="nucleotide sequence ID" value="XM_012335562.1"/>
</dbReference>
<gene>
    <name evidence="1" type="ORF">PHSY_004950</name>
</gene>
<dbReference type="Proteomes" id="UP000014071">
    <property type="component" value="Unassembled WGS sequence"/>
</dbReference>
<organism evidence="1 2">
    <name type="scientific">Pseudozyma hubeiensis (strain SY62)</name>
    <name type="common">Yeast</name>
    <dbReference type="NCBI Taxonomy" id="1305764"/>
    <lineage>
        <taxon>Eukaryota</taxon>
        <taxon>Fungi</taxon>
        <taxon>Dikarya</taxon>
        <taxon>Basidiomycota</taxon>
        <taxon>Ustilaginomycotina</taxon>
        <taxon>Ustilaginomycetes</taxon>
        <taxon>Ustilaginales</taxon>
        <taxon>Ustilaginaceae</taxon>
        <taxon>Pseudozyma</taxon>
    </lineage>
</organism>
<name>R9PH15_PSEHS</name>